<keyword evidence="1" id="KW-0812">Transmembrane</keyword>
<dbReference type="EMBL" id="PFBC01000031">
    <property type="protein sequence ID" value="PIR87927.1"/>
    <property type="molecule type" value="Genomic_DNA"/>
</dbReference>
<dbReference type="Pfam" id="PF20108">
    <property type="entry name" value="DUF6498"/>
    <property type="match status" value="1"/>
</dbReference>
<sequence>MLRITRNNFKKVSVWTLILSNLIPLIGVIFWGWSVFQLLFAFWCESAVIGIYTIIRLAVKRSISFILFFIIHFGAFMQGHLLVLVVFFHDGVSVSLEMALLGAKVSLPATFLIIWPAVLAMTISHGVSFYSNFLKNKEYVNLVPARIMLAPYPRIVVMHLVVIFGAFLAILLGNPIGGLIVLVILKAGLDIFSHIKEH</sequence>
<feature type="transmembrane region" description="Helical" evidence="1">
    <location>
        <begin position="12"/>
        <end position="33"/>
    </location>
</feature>
<dbReference type="Proteomes" id="UP000230903">
    <property type="component" value="Unassembled WGS sequence"/>
</dbReference>
<accession>A0A2H0UNC8</accession>
<evidence type="ECO:0000313" key="3">
    <source>
        <dbReference type="Proteomes" id="UP000230903"/>
    </source>
</evidence>
<feature type="transmembrane region" description="Helical" evidence="1">
    <location>
        <begin position="39"/>
        <end position="59"/>
    </location>
</feature>
<feature type="transmembrane region" description="Helical" evidence="1">
    <location>
        <begin position="109"/>
        <end position="130"/>
    </location>
</feature>
<evidence type="ECO:0000256" key="1">
    <source>
        <dbReference type="SAM" id="Phobius"/>
    </source>
</evidence>
<organism evidence="2 3">
    <name type="scientific">Candidatus Harrisonbacteria bacterium CG10_big_fil_rev_8_21_14_0_10_45_28</name>
    <dbReference type="NCBI Taxonomy" id="1974586"/>
    <lineage>
        <taxon>Bacteria</taxon>
        <taxon>Candidatus Harrisoniibacteriota</taxon>
    </lineage>
</organism>
<gene>
    <name evidence="2" type="ORF">COU10_01925</name>
</gene>
<name>A0A2H0UNC8_9BACT</name>
<feature type="transmembrane region" description="Helical" evidence="1">
    <location>
        <begin position="66"/>
        <end position="89"/>
    </location>
</feature>
<reference evidence="3" key="1">
    <citation type="submission" date="2017-09" db="EMBL/GenBank/DDBJ databases">
        <title>Depth-based differentiation of microbial function through sediment-hosted aquifers and enrichment of novel symbionts in the deep terrestrial subsurface.</title>
        <authorList>
            <person name="Probst A.J."/>
            <person name="Ladd B."/>
            <person name="Jarett J.K."/>
            <person name="Geller-Mcgrath D.E."/>
            <person name="Sieber C.M.K."/>
            <person name="Emerson J.B."/>
            <person name="Anantharaman K."/>
            <person name="Thomas B.C."/>
            <person name="Malmstrom R."/>
            <person name="Stieglmeier M."/>
            <person name="Klingl A."/>
            <person name="Woyke T."/>
            <person name="Ryan C.M."/>
            <person name="Banfield J.F."/>
        </authorList>
    </citation>
    <scope>NUCLEOTIDE SEQUENCE [LARGE SCALE GENOMIC DNA]</scope>
</reference>
<keyword evidence="1" id="KW-0472">Membrane</keyword>
<proteinExistence type="predicted"/>
<evidence type="ECO:0000313" key="2">
    <source>
        <dbReference type="EMBL" id="PIR87927.1"/>
    </source>
</evidence>
<protein>
    <submittedName>
        <fullName evidence="2">Uncharacterized protein</fullName>
    </submittedName>
</protein>
<comment type="caution">
    <text evidence="2">The sequence shown here is derived from an EMBL/GenBank/DDBJ whole genome shotgun (WGS) entry which is preliminary data.</text>
</comment>
<keyword evidence="1" id="KW-1133">Transmembrane helix</keyword>
<dbReference type="AlphaFoldDB" id="A0A2H0UNC8"/>
<dbReference type="InterPro" id="IPR045466">
    <property type="entry name" value="DUF6498"/>
</dbReference>